<organism evidence="4 5">
    <name type="scientific">Nocardiopsis changdeensis</name>
    <dbReference type="NCBI Taxonomy" id="2831969"/>
    <lineage>
        <taxon>Bacteria</taxon>
        <taxon>Bacillati</taxon>
        <taxon>Actinomycetota</taxon>
        <taxon>Actinomycetes</taxon>
        <taxon>Streptosporangiales</taxon>
        <taxon>Nocardiopsidaceae</taxon>
        <taxon>Nocardiopsis</taxon>
    </lineage>
</organism>
<dbReference type="RefSeq" id="WP_220560962.1">
    <property type="nucleotide sequence ID" value="NZ_CP074133.1"/>
</dbReference>
<reference evidence="4 5" key="1">
    <citation type="submission" date="2021-05" db="EMBL/GenBank/DDBJ databases">
        <title>Direct Submission.</title>
        <authorList>
            <person name="Li K."/>
            <person name="Gao J."/>
        </authorList>
    </citation>
    <scope>NUCLEOTIDE SEQUENCE [LARGE SCALE GENOMIC DNA]</scope>
    <source>
        <strain evidence="4 5">Mg02</strain>
    </source>
</reference>
<feature type="domain" description="Leucine-binding protein" evidence="3">
    <location>
        <begin position="14"/>
        <end position="339"/>
    </location>
</feature>
<name>A0ABX8BT32_9ACTN</name>
<evidence type="ECO:0000256" key="2">
    <source>
        <dbReference type="ARBA" id="ARBA00022729"/>
    </source>
</evidence>
<keyword evidence="5" id="KW-1185">Reference proteome</keyword>
<evidence type="ECO:0000313" key="5">
    <source>
        <dbReference type="Proteomes" id="UP000676079"/>
    </source>
</evidence>
<sequence>MNTPAAPHDPTAPVLIGALAPLTPPGWVDAGHHLLTGLQAAADHVNATGGIHGRPLRLLVRDTAADPDRAAAAVDELADLGASALAGEYHSVVARTAAARAHHRALPFLCSSAVLDTLTDHPSPWIARLAPAQSHGWRTYADFLLARGHHRIAVTAQPSAYWQAGTRILHDHLTPRGATLTTLDADPHHPRAVCDALAHHRATALLILTGVPEPALPLVTALRRDPRLTGLLIGAPAGQPELPTWTDRLGPDGAQIPFLSYLPPTLDPAAEQVRTTLRRRLGREPSFVAYEGHDTITVLAHALREHGTDRTALAHAWPRLDVQGTRGRIRFTPADTGPHQWQWAPVQVVDRDPHHPDRLRVLHQG</sequence>
<keyword evidence="2" id="KW-0732">Signal</keyword>
<dbReference type="InterPro" id="IPR028082">
    <property type="entry name" value="Peripla_BP_I"/>
</dbReference>
<dbReference type="InterPro" id="IPR051010">
    <property type="entry name" value="BCAA_transport"/>
</dbReference>
<dbReference type="PANTHER" id="PTHR30483">
    <property type="entry name" value="LEUCINE-SPECIFIC-BINDING PROTEIN"/>
    <property type="match status" value="1"/>
</dbReference>
<evidence type="ECO:0000256" key="1">
    <source>
        <dbReference type="ARBA" id="ARBA00010062"/>
    </source>
</evidence>
<dbReference type="Gene3D" id="3.40.50.2300">
    <property type="match status" value="2"/>
</dbReference>
<proteinExistence type="inferred from homology"/>
<dbReference type="Pfam" id="PF13458">
    <property type="entry name" value="Peripla_BP_6"/>
    <property type="match status" value="1"/>
</dbReference>
<dbReference type="Proteomes" id="UP000676079">
    <property type="component" value="Chromosome"/>
</dbReference>
<gene>
    <name evidence="4" type="ORF">KGD84_14900</name>
</gene>
<evidence type="ECO:0000259" key="3">
    <source>
        <dbReference type="Pfam" id="PF13458"/>
    </source>
</evidence>
<dbReference type="PANTHER" id="PTHR30483:SF6">
    <property type="entry name" value="PERIPLASMIC BINDING PROTEIN OF ABC TRANSPORTER FOR NATURAL AMINO ACIDS"/>
    <property type="match status" value="1"/>
</dbReference>
<comment type="similarity">
    <text evidence="1">Belongs to the leucine-binding protein family.</text>
</comment>
<dbReference type="SUPFAM" id="SSF53822">
    <property type="entry name" value="Periplasmic binding protein-like I"/>
    <property type="match status" value="1"/>
</dbReference>
<evidence type="ECO:0000313" key="4">
    <source>
        <dbReference type="EMBL" id="QUX25412.1"/>
    </source>
</evidence>
<accession>A0ABX8BT32</accession>
<dbReference type="InterPro" id="IPR028081">
    <property type="entry name" value="Leu-bd"/>
</dbReference>
<protein>
    <submittedName>
        <fullName evidence="4">ABC transporter substrate-binding protein</fullName>
    </submittedName>
</protein>
<dbReference type="EMBL" id="CP074133">
    <property type="protein sequence ID" value="QUX25412.1"/>
    <property type="molecule type" value="Genomic_DNA"/>
</dbReference>